<dbReference type="RefSeq" id="WP_275814830.1">
    <property type="nucleotide sequence ID" value="NZ_BAAANM010000023.1"/>
</dbReference>
<dbReference type="EMBL" id="JARHTQ010000009">
    <property type="protein sequence ID" value="MDF2257197.1"/>
    <property type="molecule type" value="Genomic_DNA"/>
</dbReference>
<reference evidence="1 2" key="1">
    <citation type="submission" date="2023-03" db="EMBL/GenBank/DDBJ databases">
        <title>Draft genome sequence of type strain Streptomyces ferralitis JCM 14344.</title>
        <authorList>
            <person name="Klaysubun C."/>
            <person name="Duangmal K."/>
        </authorList>
    </citation>
    <scope>NUCLEOTIDE SEQUENCE [LARGE SCALE GENOMIC DNA]</scope>
    <source>
        <strain evidence="1 2">JCM 14344</strain>
    </source>
</reference>
<accession>A0ABT5Z027</accession>
<protein>
    <submittedName>
        <fullName evidence="1">Uncharacterized protein</fullName>
    </submittedName>
</protein>
<organism evidence="1 2">
    <name type="scientific">Streptantibioticus ferralitis</name>
    <dbReference type="NCBI Taxonomy" id="236510"/>
    <lineage>
        <taxon>Bacteria</taxon>
        <taxon>Bacillati</taxon>
        <taxon>Actinomycetota</taxon>
        <taxon>Actinomycetes</taxon>
        <taxon>Kitasatosporales</taxon>
        <taxon>Streptomycetaceae</taxon>
        <taxon>Streptantibioticus</taxon>
    </lineage>
</organism>
<gene>
    <name evidence="1" type="ORF">P2L57_16085</name>
</gene>
<evidence type="ECO:0000313" key="2">
    <source>
        <dbReference type="Proteomes" id="UP001220022"/>
    </source>
</evidence>
<evidence type="ECO:0000313" key="1">
    <source>
        <dbReference type="EMBL" id="MDF2257197.1"/>
    </source>
</evidence>
<proteinExistence type="predicted"/>
<comment type="caution">
    <text evidence="1">The sequence shown here is derived from an EMBL/GenBank/DDBJ whole genome shotgun (WGS) entry which is preliminary data.</text>
</comment>
<keyword evidence="2" id="KW-1185">Reference proteome</keyword>
<name>A0ABT5Z027_9ACTN</name>
<sequence length="174" mass="18864">MEAAIDLRRACTAAGLRLSPWTNTERKPCVDVGTTDPATALHLARLIRKSLKRAFKTADVLSSAFQAHGLDVPTPHVYGAKIRLGNVSICTADRLACVLGAPSQPELAETPDWPEGQQVLDRLDAAFKQATRGGFMDTYFHPYCQRCGGEPAITLGDLTLRTARRLVTALQYGA</sequence>
<dbReference type="Proteomes" id="UP001220022">
    <property type="component" value="Unassembled WGS sequence"/>
</dbReference>